<evidence type="ECO:0000256" key="8">
    <source>
        <dbReference type="PROSITE-ProRule" id="PRU00108"/>
    </source>
</evidence>
<comment type="caution">
    <text evidence="12">The sequence shown here is derived from an EMBL/GenBank/DDBJ whole genome shotgun (WGS) entry which is preliminary data.</text>
</comment>
<evidence type="ECO:0000256" key="5">
    <source>
        <dbReference type="ARBA" id="ARBA00023155"/>
    </source>
</evidence>
<reference evidence="12 13" key="1">
    <citation type="journal article" date="2021" name="Cell">
        <title>Tracing the genetic footprints of vertebrate landing in non-teleost ray-finned fishes.</title>
        <authorList>
            <person name="Bi X."/>
            <person name="Wang K."/>
            <person name="Yang L."/>
            <person name="Pan H."/>
            <person name="Jiang H."/>
            <person name="Wei Q."/>
            <person name="Fang M."/>
            <person name="Yu H."/>
            <person name="Zhu C."/>
            <person name="Cai Y."/>
            <person name="He Y."/>
            <person name="Gan X."/>
            <person name="Zeng H."/>
            <person name="Yu D."/>
            <person name="Zhu Y."/>
            <person name="Jiang H."/>
            <person name="Qiu Q."/>
            <person name="Yang H."/>
            <person name="Zhang Y.E."/>
            <person name="Wang W."/>
            <person name="Zhu M."/>
            <person name="He S."/>
            <person name="Zhang G."/>
        </authorList>
    </citation>
    <scope>NUCLEOTIDE SEQUENCE [LARGE SCALE GENOMIC DNA]</scope>
    <source>
        <strain evidence="12">Bchr_013</strain>
    </source>
</reference>
<evidence type="ECO:0000256" key="10">
    <source>
        <dbReference type="SAM" id="MobiDB-lite"/>
    </source>
</evidence>
<name>A0A8X8BTN6_POLSE</name>
<feature type="DNA-binding region" description="Homeobox" evidence="8">
    <location>
        <begin position="200"/>
        <end position="253"/>
    </location>
</feature>
<feature type="non-terminal residue" evidence="12">
    <location>
        <position position="297"/>
    </location>
</feature>
<evidence type="ECO:0000256" key="7">
    <source>
        <dbReference type="ARBA" id="ARBA00023242"/>
    </source>
</evidence>
<dbReference type="EMBL" id="JAATIS010000485">
    <property type="protein sequence ID" value="KAG2467606.1"/>
    <property type="molecule type" value="Genomic_DNA"/>
</dbReference>
<keyword evidence="5 8" id="KW-0371">Homeobox</keyword>
<evidence type="ECO:0000259" key="11">
    <source>
        <dbReference type="PROSITE" id="PS50071"/>
    </source>
</evidence>
<comment type="subcellular location">
    <subcellularLocation>
        <location evidence="1 8 9">Nucleus</location>
    </subcellularLocation>
</comment>
<dbReference type="SMART" id="SM00389">
    <property type="entry name" value="HOX"/>
    <property type="match status" value="1"/>
</dbReference>
<evidence type="ECO:0000256" key="1">
    <source>
        <dbReference type="ARBA" id="ARBA00004123"/>
    </source>
</evidence>
<dbReference type="CDD" id="cd00086">
    <property type="entry name" value="homeodomain"/>
    <property type="match status" value="1"/>
</dbReference>
<feature type="region of interest" description="Disordered" evidence="10">
    <location>
        <begin position="250"/>
        <end position="297"/>
    </location>
</feature>
<dbReference type="SUPFAM" id="SSF46689">
    <property type="entry name" value="Homeodomain-like"/>
    <property type="match status" value="1"/>
</dbReference>
<dbReference type="GO" id="GO:0005634">
    <property type="term" value="C:nucleus"/>
    <property type="evidence" value="ECO:0007669"/>
    <property type="project" value="UniProtKB-SubCell"/>
</dbReference>
<feature type="region of interest" description="Disordered" evidence="10">
    <location>
        <begin position="51"/>
        <end position="80"/>
    </location>
</feature>
<dbReference type="InterPro" id="IPR001356">
    <property type="entry name" value="HD"/>
</dbReference>
<keyword evidence="13" id="KW-1185">Reference proteome</keyword>
<dbReference type="PANTHER" id="PTHR45946">
    <property type="entry name" value="HOMEOBOX PROTEIN ROUGH-RELATED"/>
    <property type="match status" value="1"/>
</dbReference>
<dbReference type="PRINTS" id="PR00024">
    <property type="entry name" value="HOMEOBOX"/>
</dbReference>
<protein>
    <submittedName>
        <fullName evidence="12">HXA1 protein</fullName>
    </submittedName>
</protein>
<keyword evidence="2" id="KW-0217">Developmental protein</keyword>
<evidence type="ECO:0000256" key="6">
    <source>
        <dbReference type="ARBA" id="ARBA00023163"/>
    </source>
</evidence>
<evidence type="ECO:0000313" key="12">
    <source>
        <dbReference type="EMBL" id="KAG2467606.1"/>
    </source>
</evidence>
<dbReference type="GO" id="GO:0000978">
    <property type="term" value="F:RNA polymerase II cis-regulatory region sequence-specific DNA binding"/>
    <property type="evidence" value="ECO:0007669"/>
    <property type="project" value="TreeGrafter"/>
</dbReference>
<feature type="domain" description="Homeobox" evidence="11">
    <location>
        <begin position="198"/>
        <end position="252"/>
    </location>
</feature>
<feature type="non-terminal residue" evidence="12">
    <location>
        <position position="1"/>
    </location>
</feature>
<keyword evidence="6" id="KW-0804">Transcription</keyword>
<evidence type="ECO:0000256" key="9">
    <source>
        <dbReference type="RuleBase" id="RU000682"/>
    </source>
</evidence>
<dbReference type="InterPro" id="IPR017970">
    <property type="entry name" value="Homeobox_CS"/>
</dbReference>
<proteinExistence type="predicted"/>
<organism evidence="12 13">
    <name type="scientific">Polypterus senegalus</name>
    <name type="common">Senegal bichir</name>
    <dbReference type="NCBI Taxonomy" id="55291"/>
    <lineage>
        <taxon>Eukaryota</taxon>
        <taxon>Metazoa</taxon>
        <taxon>Chordata</taxon>
        <taxon>Craniata</taxon>
        <taxon>Vertebrata</taxon>
        <taxon>Euteleostomi</taxon>
        <taxon>Actinopterygii</taxon>
        <taxon>Polypteriformes</taxon>
        <taxon>Polypteridae</taxon>
        <taxon>Polypterus</taxon>
    </lineage>
</organism>
<dbReference type="PROSITE" id="PS00027">
    <property type="entry name" value="HOMEOBOX_1"/>
    <property type="match status" value="1"/>
</dbReference>
<keyword evidence="4 8" id="KW-0238">DNA-binding</keyword>
<dbReference type="FunFam" id="1.10.10.60:FF:000113">
    <property type="entry name" value="homeobox protein Hox-B1"/>
    <property type="match status" value="1"/>
</dbReference>
<dbReference type="Proteomes" id="UP000886611">
    <property type="component" value="Unassembled WGS sequence"/>
</dbReference>
<dbReference type="GO" id="GO:0000981">
    <property type="term" value="F:DNA-binding transcription factor activity, RNA polymerase II-specific"/>
    <property type="evidence" value="ECO:0007669"/>
    <property type="project" value="InterPro"/>
</dbReference>
<keyword evidence="3" id="KW-0805">Transcription regulation</keyword>
<accession>A0A8X8BTN6</accession>
<evidence type="ECO:0000256" key="2">
    <source>
        <dbReference type="ARBA" id="ARBA00022473"/>
    </source>
</evidence>
<dbReference type="InterPro" id="IPR046327">
    <property type="entry name" value="HXA1/B1/D1"/>
</dbReference>
<dbReference type="Gene3D" id="1.10.10.60">
    <property type="entry name" value="Homeodomain-like"/>
    <property type="match status" value="1"/>
</dbReference>
<dbReference type="PANTHER" id="PTHR45946:SF5">
    <property type="entry name" value="HOMEOBOX PROTEIN HOX-B1"/>
    <property type="match status" value="1"/>
</dbReference>
<evidence type="ECO:0000256" key="3">
    <source>
        <dbReference type="ARBA" id="ARBA00023015"/>
    </source>
</evidence>
<gene>
    <name evidence="12" type="primary">Hoxa1</name>
    <name evidence="12" type="ORF">GTO96_0014259</name>
</gene>
<dbReference type="InterPro" id="IPR020479">
    <property type="entry name" value="HD_metazoa"/>
</dbReference>
<keyword evidence="7 8" id="KW-0539">Nucleus</keyword>
<sequence length="297" mass="32520">MSCGPDGRYMGGRDLHLTVHGHGSTTHQFNGSYEADAFNVSLSPDLPPAAALTPHPAYSSSPSSENYLHHPHHHNLPYAGGQETELSTCAVSYASSLENASGFPEHHFLFGTLEQPYQESTRDGHPFSDYYTTPECPGERLNTHPEPSNNCGDATRTFDWMKVKRNPSRTVNPGHVCDGGFTTGAPIISGILGYGAPRTSFTTKQLTELEKEFHFNKYLTRARRVEIATALQLNETQVKIWFQNRRMKQKKREREGLAAGSGVLSCSGPEDSPSDRSDNTLSPAPSPPLASHSPLQA</sequence>
<dbReference type="AlphaFoldDB" id="A0A8X8BTN6"/>
<dbReference type="InterPro" id="IPR009057">
    <property type="entry name" value="Homeodomain-like_sf"/>
</dbReference>
<evidence type="ECO:0000313" key="13">
    <source>
        <dbReference type="Proteomes" id="UP000886611"/>
    </source>
</evidence>
<dbReference type="PROSITE" id="PS50071">
    <property type="entry name" value="HOMEOBOX_2"/>
    <property type="match status" value="1"/>
</dbReference>
<evidence type="ECO:0000256" key="4">
    <source>
        <dbReference type="ARBA" id="ARBA00023125"/>
    </source>
</evidence>
<dbReference type="Pfam" id="PF00046">
    <property type="entry name" value="Homeodomain"/>
    <property type="match status" value="1"/>
</dbReference>